<gene>
    <name evidence="4" type="ordered locus">FraEuI1c_1319</name>
</gene>
<dbReference type="PROSITE" id="PS50075">
    <property type="entry name" value="CARRIER"/>
    <property type="match status" value="1"/>
</dbReference>
<dbReference type="KEGG" id="fri:FraEuI1c_1319"/>
<dbReference type="Pfam" id="PF00550">
    <property type="entry name" value="PP-binding"/>
    <property type="match status" value="1"/>
</dbReference>
<organism evidence="4 5">
    <name type="scientific">Pseudofrankia inefficax (strain DSM 45817 / CECT 9037 / DDB 130130 / EuI1c)</name>
    <name type="common">Frankia inefficax</name>
    <dbReference type="NCBI Taxonomy" id="298654"/>
    <lineage>
        <taxon>Bacteria</taxon>
        <taxon>Bacillati</taxon>
        <taxon>Actinomycetota</taxon>
        <taxon>Actinomycetes</taxon>
        <taxon>Frankiales</taxon>
        <taxon>Frankiaceae</taxon>
        <taxon>Pseudofrankia</taxon>
    </lineage>
</organism>
<dbReference type="GO" id="GO:0031177">
    <property type="term" value="F:phosphopantetheine binding"/>
    <property type="evidence" value="ECO:0007669"/>
    <property type="project" value="InterPro"/>
</dbReference>
<dbReference type="EMBL" id="CP002299">
    <property type="protein sequence ID" value="ADP79386.1"/>
    <property type="molecule type" value="Genomic_DNA"/>
</dbReference>
<name>E3J3P9_PSEI1</name>
<keyword evidence="2" id="KW-0597">Phosphoprotein</keyword>
<protein>
    <submittedName>
        <fullName evidence="4">Phosphopantetheine-binding protein</fullName>
    </submittedName>
</protein>
<evidence type="ECO:0000313" key="4">
    <source>
        <dbReference type="EMBL" id="ADP79386.1"/>
    </source>
</evidence>
<reference evidence="4 5" key="1">
    <citation type="submission" date="2010-10" db="EMBL/GenBank/DDBJ databases">
        <title>Complete sequence of Frankia sp. EuI1c.</title>
        <authorList>
            <consortium name="US DOE Joint Genome Institute"/>
            <person name="Lucas S."/>
            <person name="Copeland A."/>
            <person name="Lapidus A."/>
            <person name="Cheng J.-F."/>
            <person name="Bruce D."/>
            <person name="Goodwin L."/>
            <person name="Pitluck S."/>
            <person name="Chertkov O."/>
            <person name="Detter J.C."/>
            <person name="Han C."/>
            <person name="Tapia R."/>
            <person name="Land M."/>
            <person name="Hauser L."/>
            <person name="Jeffries C."/>
            <person name="Kyrpides N."/>
            <person name="Ivanova N."/>
            <person name="Mikhailova N."/>
            <person name="Beauchemin N."/>
            <person name="Sen A."/>
            <person name="Sur S.A."/>
            <person name="Gtari M."/>
            <person name="Wall L."/>
            <person name="Tisa L."/>
            <person name="Woyke T."/>
        </authorList>
    </citation>
    <scope>NUCLEOTIDE SEQUENCE [LARGE SCALE GENOMIC DNA]</scope>
    <source>
        <strain evidence="5">DSM 45817 / CECT 9037 / EuI1c</strain>
    </source>
</reference>
<evidence type="ECO:0000256" key="1">
    <source>
        <dbReference type="ARBA" id="ARBA00022450"/>
    </source>
</evidence>
<dbReference type="RefSeq" id="WP_013422506.1">
    <property type="nucleotide sequence ID" value="NC_014666.1"/>
</dbReference>
<accession>E3J3P9</accession>
<dbReference type="PROSITE" id="PS00012">
    <property type="entry name" value="PHOSPHOPANTETHEINE"/>
    <property type="match status" value="1"/>
</dbReference>
<dbReference type="InterPro" id="IPR006162">
    <property type="entry name" value="Ppantetheine_attach_site"/>
</dbReference>
<keyword evidence="5" id="KW-1185">Reference proteome</keyword>
<dbReference type="Proteomes" id="UP000002484">
    <property type="component" value="Chromosome"/>
</dbReference>
<dbReference type="InterPro" id="IPR009081">
    <property type="entry name" value="PP-bd_ACP"/>
</dbReference>
<keyword evidence="1" id="KW-0596">Phosphopantetheine</keyword>
<proteinExistence type="predicted"/>
<dbReference type="Gene3D" id="1.10.1200.10">
    <property type="entry name" value="ACP-like"/>
    <property type="match status" value="1"/>
</dbReference>
<dbReference type="AlphaFoldDB" id="E3J3P9"/>
<dbReference type="InterPro" id="IPR036736">
    <property type="entry name" value="ACP-like_sf"/>
</dbReference>
<dbReference type="SUPFAM" id="SSF47336">
    <property type="entry name" value="ACP-like"/>
    <property type="match status" value="1"/>
</dbReference>
<dbReference type="eggNOG" id="COG0236">
    <property type="taxonomic scope" value="Bacteria"/>
</dbReference>
<evidence type="ECO:0000256" key="2">
    <source>
        <dbReference type="ARBA" id="ARBA00022553"/>
    </source>
</evidence>
<dbReference type="InterPro" id="IPR020806">
    <property type="entry name" value="PKS_PP-bd"/>
</dbReference>
<sequence>MTTVSVDELSAVFVECAGEDEGGEITPSSLDTTFEDLGYDSLALMEVTARISQRTGLAIPDDQVADLETPRALLDLINSLAVSA</sequence>
<dbReference type="STRING" id="298654.FraEuI1c_1319"/>
<feature type="domain" description="Carrier" evidence="3">
    <location>
        <begin position="3"/>
        <end position="81"/>
    </location>
</feature>
<evidence type="ECO:0000313" key="5">
    <source>
        <dbReference type="Proteomes" id="UP000002484"/>
    </source>
</evidence>
<dbReference type="HOGENOM" id="CLU_108696_12_0_11"/>
<evidence type="ECO:0000259" key="3">
    <source>
        <dbReference type="PROSITE" id="PS50075"/>
    </source>
</evidence>
<dbReference type="OrthoDB" id="3537906at2"/>
<dbReference type="InParanoid" id="E3J3P9"/>
<dbReference type="SMART" id="SM00823">
    <property type="entry name" value="PKS_PP"/>
    <property type="match status" value="1"/>
</dbReference>